<dbReference type="SUPFAM" id="SSF63446">
    <property type="entry name" value="Type I dockerin domain"/>
    <property type="match status" value="1"/>
</dbReference>
<dbReference type="GO" id="GO:0016477">
    <property type="term" value="P:cell migration"/>
    <property type="evidence" value="ECO:0007669"/>
    <property type="project" value="TreeGrafter"/>
</dbReference>
<feature type="domain" description="Cadherin" evidence="6">
    <location>
        <begin position="134"/>
        <end position="226"/>
    </location>
</feature>
<feature type="domain" description="Cadherin" evidence="6">
    <location>
        <begin position="226"/>
        <end position="325"/>
    </location>
</feature>
<dbReference type="GO" id="GO:0000272">
    <property type="term" value="P:polysaccharide catabolic process"/>
    <property type="evidence" value="ECO:0007669"/>
    <property type="project" value="InterPro"/>
</dbReference>
<dbReference type="GO" id="GO:0045296">
    <property type="term" value="F:cadherin binding"/>
    <property type="evidence" value="ECO:0007669"/>
    <property type="project" value="TreeGrafter"/>
</dbReference>
<comment type="subcellular location">
    <subcellularLocation>
        <location evidence="1">Membrane</location>
    </subcellularLocation>
</comment>
<feature type="domain" description="Cadherin" evidence="6">
    <location>
        <begin position="325"/>
        <end position="424"/>
    </location>
</feature>
<reference evidence="8" key="1">
    <citation type="submission" date="2017-04" db="EMBL/GenBank/DDBJ databases">
        <title>Comparative genomics and description of representatives of a novel lineage of planctomycetes thriving in anoxic sediments.</title>
        <authorList>
            <person name="Spring S."/>
            <person name="Bunk B."/>
            <person name="Sproer C."/>
        </authorList>
    </citation>
    <scope>NUCLEOTIDE SEQUENCE [LARGE SCALE GENOMIC DNA]</scope>
    <source>
        <strain evidence="8">ST-PulAB-D4</strain>
    </source>
</reference>
<sequence length="1334" mass="144113" precursor="true">MTRKLITSMLVLFALALSNVWAAPTEPPTISLDNNEIEENNAEGELIGNLSYVPSDPNSSVAYSLGGEDAGSFSVSDSSLYAGQTSFDYEAANAFQIEITATEIPGGAKETKSFTINIIDVNEAPTGLNLSGTSITENASSGTLLGFISAEDPDGKPEFAFYQFTVVDSLYFYVDQGKLKNSQPLDYEQNNFHTIQIQAVDTNKPANTITETFTITVSDTNDAPENLTLDESAVEENLDSPAMVGSFSVEDDDPNQTHSYSFVSGFDESSFTIEGTSLKTAESFNYEEKSSYTVKVECTDSGSPAESVAKEFEILIEDVNEKPVNLAIDNSSIDENEPAGTLVGDFTVDDEDASQTHSYSFVSGFDESSFTIEGSSLKTAESFNYEEKSSYTVKVECTDSGSPAKSVTEEFEITIEDVNDKPVNLAIDNSSIDENEPAGTLVGDFTVDDEDASQTHSYSFVSGLDESSFTIEGSSLKTAESFNYEEKSSYTVKVECTDSGSPAKSVTEEFEITIEDVNDKPVNLAIDNSSIDENEPAGTLVGDFTVDDEDPNQTHSYSFVSGLDESSFAIEGTSLKTAESFNYEEKSSYTVKVECTDSGSPAKSVTEEFEITIQDVNDKPVIDQGEQLAHESYDYVVNYINLSASDEDNTTNELNWEISQDPNSNGNVSVKEDDGRITLRSKDGYQGDYSFTVKVEDTEGGADTITVNETVLAPIEISTSAQLASVGQNAQMPLNGSYTLTNDMNLESLEDFEIASDPNSPFLGVFNGNRKALLNYKPQDPASSSIFGVIGKDALVRDLNVEDVQASFGSVDSAPLFADTIQGQVKRCGLTGRLSAENVSGVLAPFADVIGEGSVLEDVYVAVDIEAMSSGAVSGFVRSFEGALTRCFIYGPASGSDIYAFNSEGSADFTNAYFNNEYFSCSQAVGLGSIEFQDEANFAGFDFEGPESPNAIWAINPDYPVFAWRKYSGGGTGNPEDPYQIVDPEDAVAFFEDKNNTSSSYELKDDIDLSGLDTEPIGTVSEPFTGVFDGNGYTLVNPEYTSDDEFAGLFGVVQGGTIKGVTIENPSKPSEADFEGISYYGGLCSYLYSGTIKDCHVIMDSDKTLEINIPNRENLICYAGLLCGSNYGGTIEQSSVSGKLLLNIEGQGYEPKVTVGGFVGSCDYSSTITDCYAKSAVEISADPNLSAENAGLFAGENYGNVNNCYSAVWQGAQVPNLYGFAEVNFGSLSNVYAPPQLSALGLGSFEGLTSQDLTGVLPKTWDDEVWILNTEDTPSLRSEGYPCDYNFDEIVNILDYIEFVNLWVEGSQRADLNEDNTINYEDLTVFMTYWLDSK</sequence>
<dbReference type="SMART" id="SM00112">
    <property type="entry name" value="CA"/>
    <property type="match status" value="6"/>
</dbReference>
<dbReference type="STRING" id="1941349.STSP1_01307"/>
<dbReference type="Gene3D" id="2.60.40.60">
    <property type="entry name" value="Cadherins"/>
    <property type="match status" value="6"/>
</dbReference>
<evidence type="ECO:0000256" key="1">
    <source>
        <dbReference type="ARBA" id="ARBA00004370"/>
    </source>
</evidence>
<dbReference type="GO" id="GO:0005509">
    <property type="term" value="F:calcium ion binding"/>
    <property type="evidence" value="ECO:0007669"/>
    <property type="project" value="InterPro"/>
</dbReference>
<dbReference type="Pfam" id="PF00028">
    <property type="entry name" value="Cadherin"/>
    <property type="match status" value="5"/>
</dbReference>
<feature type="domain" description="Cadherin" evidence="6">
    <location>
        <begin position="29"/>
        <end position="127"/>
    </location>
</feature>
<accession>A0A1W6LME3</accession>
<dbReference type="EMBL" id="CP021023">
    <property type="protein sequence ID" value="ARN56914.1"/>
    <property type="molecule type" value="Genomic_DNA"/>
</dbReference>
<dbReference type="KEGG" id="pbp:STSP1_01307"/>
<dbReference type="Gene3D" id="1.10.1330.10">
    <property type="entry name" value="Dockerin domain"/>
    <property type="match status" value="1"/>
</dbReference>
<keyword evidence="2" id="KW-0677">Repeat</keyword>
<evidence type="ECO:0000313" key="8">
    <source>
        <dbReference type="Proteomes" id="UP000193334"/>
    </source>
</evidence>
<evidence type="ECO:0000256" key="2">
    <source>
        <dbReference type="ARBA" id="ARBA00022737"/>
    </source>
</evidence>
<dbReference type="InterPro" id="IPR036439">
    <property type="entry name" value="Dockerin_dom_sf"/>
</dbReference>
<evidence type="ECO:0000256" key="5">
    <source>
        <dbReference type="SAM" id="SignalP"/>
    </source>
</evidence>
<keyword evidence="8" id="KW-1185">Reference proteome</keyword>
<dbReference type="InterPro" id="IPR015919">
    <property type="entry name" value="Cadherin-like_sf"/>
</dbReference>
<dbReference type="GO" id="GO:0016342">
    <property type="term" value="C:catenin complex"/>
    <property type="evidence" value="ECO:0007669"/>
    <property type="project" value="TreeGrafter"/>
</dbReference>
<dbReference type="Proteomes" id="UP000193334">
    <property type="component" value="Chromosome"/>
</dbReference>
<evidence type="ECO:0000259" key="6">
    <source>
        <dbReference type="PROSITE" id="PS50268"/>
    </source>
</evidence>
<feature type="chain" id="PRO_5013071726" evidence="5">
    <location>
        <begin position="23"/>
        <end position="1334"/>
    </location>
</feature>
<dbReference type="PROSITE" id="PS00018">
    <property type="entry name" value="EF_HAND_1"/>
    <property type="match status" value="1"/>
</dbReference>
<dbReference type="CDD" id="cd11304">
    <property type="entry name" value="Cadherin_repeat"/>
    <property type="match status" value="6"/>
</dbReference>
<keyword evidence="5" id="KW-0732">Signal</keyword>
<protein>
    <submittedName>
        <fullName evidence="7">Cadherin domain protein</fullName>
    </submittedName>
</protein>
<dbReference type="InterPro" id="IPR002126">
    <property type="entry name" value="Cadherin-like_dom"/>
</dbReference>
<dbReference type="PRINTS" id="PR00205">
    <property type="entry name" value="CADHERIN"/>
</dbReference>
<dbReference type="InterPro" id="IPR039808">
    <property type="entry name" value="Cadherin"/>
</dbReference>
<dbReference type="GO" id="GO:0008013">
    <property type="term" value="F:beta-catenin binding"/>
    <property type="evidence" value="ECO:0007669"/>
    <property type="project" value="TreeGrafter"/>
</dbReference>
<dbReference type="Gene3D" id="2.160.20.110">
    <property type="match status" value="2"/>
</dbReference>
<evidence type="ECO:0000256" key="4">
    <source>
        <dbReference type="ARBA" id="ARBA00023136"/>
    </source>
</evidence>
<name>A0A1W6LME3_9BACT</name>
<dbReference type="PANTHER" id="PTHR24027:SF438">
    <property type="entry name" value="CADHERIN 23"/>
    <property type="match status" value="1"/>
</dbReference>
<dbReference type="GO" id="GO:0007156">
    <property type="term" value="P:homophilic cell adhesion via plasma membrane adhesion molecules"/>
    <property type="evidence" value="ECO:0007669"/>
    <property type="project" value="InterPro"/>
</dbReference>
<keyword evidence="3" id="KW-0106">Calcium</keyword>
<dbReference type="Pfam" id="PF17963">
    <property type="entry name" value="Big_9"/>
    <property type="match status" value="1"/>
</dbReference>
<gene>
    <name evidence="7" type="ORF">STSP1_01307</name>
</gene>
<dbReference type="PROSITE" id="PS50268">
    <property type="entry name" value="CADHERIN_2"/>
    <property type="match status" value="6"/>
</dbReference>
<dbReference type="RefSeq" id="WP_085755589.1">
    <property type="nucleotide sequence ID" value="NZ_CP021023.1"/>
</dbReference>
<organism evidence="7 8">
    <name type="scientific">Sedimentisphaera salicampi</name>
    <dbReference type="NCBI Taxonomy" id="1941349"/>
    <lineage>
        <taxon>Bacteria</taxon>
        <taxon>Pseudomonadati</taxon>
        <taxon>Planctomycetota</taxon>
        <taxon>Phycisphaerae</taxon>
        <taxon>Sedimentisphaerales</taxon>
        <taxon>Sedimentisphaeraceae</taxon>
        <taxon>Sedimentisphaera</taxon>
    </lineage>
</organism>
<dbReference type="PANTHER" id="PTHR24027">
    <property type="entry name" value="CADHERIN-23"/>
    <property type="match status" value="1"/>
</dbReference>
<keyword evidence="4" id="KW-0472">Membrane</keyword>
<dbReference type="InterPro" id="IPR018247">
    <property type="entry name" value="EF_Hand_1_Ca_BS"/>
</dbReference>
<evidence type="ECO:0000256" key="3">
    <source>
        <dbReference type="ARBA" id="ARBA00022837"/>
    </source>
</evidence>
<dbReference type="SUPFAM" id="SSF49313">
    <property type="entry name" value="Cadherin-like"/>
    <property type="match status" value="5"/>
</dbReference>
<feature type="domain" description="Cadherin" evidence="6">
    <location>
        <begin position="424"/>
        <end position="523"/>
    </location>
</feature>
<evidence type="ECO:0000313" key="7">
    <source>
        <dbReference type="EMBL" id="ARN56914.1"/>
    </source>
</evidence>
<feature type="domain" description="Cadherin" evidence="6">
    <location>
        <begin position="523"/>
        <end position="622"/>
    </location>
</feature>
<feature type="signal peptide" evidence="5">
    <location>
        <begin position="1"/>
        <end position="22"/>
    </location>
</feature>
<proteinExistence type="predicted"/>